<proteinExistence type="predicted"/>
<dbReference type="SMART" id="SM01276">
    <property type="entry name" value="M60-like"/>
    <property type="match status" value="1"/>
</dbReference>
<evidence type="ECO:0000313" key="3">
    <source>
        <dbReference type="Proteomes" id="UP000261520"/>
    </source>
</evidence>
<evidence type="ECO:0000259" key="1">
    <source>
        <dbReference type="PROSITE" id="PS51723"/>
    </source>
</evidence>
<dbReference type="GO" id="GO:0044325">
    <property type="term" value="F:transmembrane transporter binding"/>
    <property type="evidence" value="ECO:0007669"/>
    <property type="project" value="TreeGrafter"/>
</dbReference>
<dbReference type="Ensembl" id="ENSPMGT00000016130.1">
    <property type="protein sequence ID" value="ENSPMGP00000015131.1"/>
    <property type="gene ID" value="ENSPMGG00000012397.1"/>
</dbReference>
<evidence type="ECO:0000313" key="2">
    <source>
        <dbReference type="Ensembl" id="ENSPMGP00000015131.1"/>
    </source>
</evidence>
<sequence>MATSESQQQAYASIMKGITELNFEGSSIPGVFVLSREHAFPLVINNEGKVQAAASLYGTGRLVTLCHETYLTTLPDMVENALNWLRGESDNMTVGVHQSVREVADNNFKTNFQIKVMQKFSSDQGIRVYVTDAFSVDGSEKEIIAFMKAGGGVLIAAQAWHWSYQHPNDNLLLEYWGNKVSSVAGVYFMEDYGERARISIGPQIPSWRTVDFTKDREILLNGVTELSFDESSLGSEILVHGLLAFPIAWNNDGKIFLAGGYYGKGRIIAAAHENLVGTNEKFWDNALHWLDQGRQGVVGADPYHALTALQKSGLNVEETEFKPGLSVYVCTTWKDTYIREMLEFVAEGGGLVLGGQAWTFIQRSDLNYLTECPGNKILNPMGLIQLSTKVRGGVFKVPDPSTAVKHHHFSHLLNLFVSFMMEDKALTPEEVKTMETQIHHITSYLQTHNHQSYFYQQTVMKLVDIVKKAGFPQVHKTVLMFIHISEVYKVCPDPDDLIQSLFKNPPQLQTVQNQRVRVNVDTGDGEEWLSTGLYLPPGIKSNITLPTEMVNKGWKVQISCQTDTLDPKEDLYRAPVVSERFLVLSQAMQVHNFWGGLIYLIAPSNTKLTGVDVIIHEAVLAPYYKSGETSLSDWLQLRNSSSPWAELEFENIILTVPSDVVRSMDRPDEIASLWDRIMRAIADLAVIPPKFKRKERFVCDVQISAGLLHAGYPVMAHTPKAAVVTSLSEIKKEGLWGPIHELGHNQQRWQWEFRPHTTEATCNLWSVYVQETVLGISKDMYQAAELTQEYRNGIIVKYVNDGRKLDNWNTWVALETYLQLQEKFGWEPFKKVFAAYHTMDEATIPSDNTGKMNLYTVTFSQVVGMDLTGFLKSWGWPIEGDTEQKLSKLPAWTDHPMVKYNK</sequence>
<dbReference type="InterPro" id="IPR035423">
    <property type="entry name" value="M60-like_N"/>
</dbReference>
<dbReference type="PANTHER" id="PTHR15730:SF5">
    <property type="entry name" value="SI:CH211-210B2.2-RELATED"/>
    <property type="match status" value="1"/>
</dbReference>
<dbReference type="Pfam" id="PF17291">
    <property type="entry name" value="M60-like_N"/>
    <property type="match status" value="1"/>
</dbReference>
<dbReference type="FunFam" id="3.40.390.80:FF:000001">
    <property type="entry name" value="TRPM8 channel-associated factor 1"/>
    <property type="match status" value="1"/>
</dbReference>
<dbReference type="Proteomes" id="UP000261520">
    <property type="component" value="Unplaced"/>
</dbReference>
<feature type="domain" description="Peptidase M60" evidence="1">
    <location>
        <begin position="526"/>
        <end position="825"/>
    </location>
</feature>
<dbReference type="GO" id="GO:0005886">
    <property type="term" value="C:plasma membrane"/>
    <property type="evidence" value="ECO:0007669"/>
    <property type="project" value="TreeGrafter"/>
</dbReference>
<organism evidence="2 3">
    <name type="scientific">Periophthalmus magnuspinnatus</name>
    <dbReference type="NCBI Taxonomy" id="409849"/>
    <lineage>
        <taxon>Eukaryota</taxon>
        <taxon>Metazoa</taxon>
        <taxon>Chordata</taxon>
        <taxon>Craniata</taxon>
        <taxon>Vertebrata</taxon>
        <taxon>Euteleostomi</taxon>
        <taxon>Actinopterygii</taxon>
        <taxon>Neopterygii</taxon>
        <taxon>Teleostei</taxon>
        <taxon>Neoteleostei</taxon>
        <taxon>Acanthomorphata</taxon>
        <taxon>Gobiaria</taxon>
        <taxon>Gobiiformes</taxon>
        <taxon>Gobioidei</taxon>
        <taxon>Gobiidae</taxon>
        <taxon>Oxudercinae</taxon>
        <taxon>Periophthalmus</taxon>
    </lineage>
</organism>
<dbReference type="Pfam" id="PF13402">
    <property type="entry name" value="Peptidase_M60"/>
    <property type="match status" value="1"/>
</dbReference>
<reference evidence="2" key="1">
    <citation type="submission" date="2025-08" db="UniProtKB">
        <authorList>
            <consortium name="Ensembl"/>
        </authorList>
    </citation>
    <scope>IDENTIFICATION</scope>
</reference>
<name>A0A3B4AF63_9GOBI</name>
<dbReference type="GO" id="GO:0090314">
    <property type="term" value="P:positive regulation of protein targeting to membrane"/>
    <property type="evidence" value="ECO:0007669"/>
    <property type="project" value="TreeGrafter"/>
</dbReference>
<dbReference type="AlphaFoldDB" id="A0A3B4AF63"/>
<dbReference type="InterPro" id="IPR042279">
    <property type="entry name" value="Pep_M60_3"/>
</dbReference>
<dbReference type="PROSITE" id="PS51723">
    <property type="entry name" value="PEPTIDASE_M60"/>
    <property type="match status" value="1"/>
</dbReference>
<dbReference type="PANTHER" id="PTHR15730">
    <property type="entry name" value="EXPERIMENTAL AUTOIMMUNE PROSTATITIS ANTIGEN 2-RELATED"/>
    <property type="match status" value="1"/>
</dbReference>
<dbReference type="InterPro" id="IPR051244">
    <property type="entry name" value="TCAF"/>
</dbReference>
<keyword evidence="3" id="KW-1185">Reference proteome</keyword>
<dbReference type="InterPro" id="IPR031161">
    <property type="entry name" value="Peptidase_M60_dom"/>
</dbReference>
<accession>A0A3B4AF63</accession>
<dbReference type="Gene3D" id="1.10.390.30">
    <property type="entry name" value="Peptidase M60, enhancin-like domain 3"/>
    <property type="match status" value="1"/>
</dbReference>
<reference evidence="2" key="2">
    <citation type="submission" date="2025-09" db="UniProtKB">
        <authorList>
            <consortium name="Ensembl"/>
        </authorList>
    </citation>
    <scope>IDENTIFICATION</scope>
</reference>
<dbReference type="Gene3D" id="3.40.390.80">
    <property type="entry name" value="Peptidase M60, enhancin-like domain 2"/>
    <property type="match status" value="1"/>
</dbReference>
<protein>
    <recommendedName>
        <fullName evidence="1">Peptidase M60 domain-containing protein</fullName>
    </recommendedName>
</protein>